<dbReference type="AlphaFoldDB" id="E0VJX3"/>
<reference evidence="3" key="3">
    <citation type="submission" date="2021-02" db="UniProtKB">
        <authorList>
            <consortium name="EnsemblMetazoa"/>
        </authorList>
    </citation>
    <scope>IDENTIFICATION</scope>
    <source>
        <strain evidence="3">USDA</strain>
    </source>
</reference>
<dbReference type="EMBL" id="AAZO01002925">
    <property type="status" value="NOT_ANNOTATED_CDS"/>
    <property type="molecule type" value="Genomic_DNA"/>
</dbReference>
<organism>
    <name type="scientific">Pediculus humanus subsp. corporis</name>
    <name type="common">Body louse</name>
    <dbReference type="NCBI Taxonomy" id="121224"/>
    <lineage>
        <taxon>Eukaryota</taxon>
        <taxon>Metazoa</taxon>
        <taxon>Ecdysozoa</taxon>
        <taxon>Arthropoda</taxon>
        <taxon>Hexapoda</taxon>
        <taxon>Insecta</taxon>
        <taxon>Pterygota</taxon>
        <taxon>Neoptera</taxon>
        <taxon>Paraneoptera</taxon>
        <taxon>Psocodea</taxon>
        <taxon>Troctomorpha</taxon>
        <taxon>Phthiraptera</taxon>
        <taxon>Anoplura</taxon>
        <taxon>Pediculidae</taxon>
        <taxon>Pediculus</taxon>
    </lineage>
</organism>
<feature type="region of interest" description="Disordered" evidence="1">
    <location>
        <begin position="1"/>
        <end position="22"/>
    </location>
</feature>
<dbReference type="HOGENOM" id="CLU_3089638_0_0_1"/>
<accession>E0VJX3</accession>
<dbReference type="EMBL" id="DS235231">
    <property type="protein sequence ID" value="EEB13679.1"/>
    <property type="molecule type" value="Genomic_DNA"/>
</dbReference>
<dbReference type="Proteomes" id="UP000009046">
    <property type="component" value="Unassembled WGS sequence"/>
</dbReference>
<keyword evidence="4" id="KW-1185">Reference proteome</keyword>
<evidence type="ECO:0000313" key="2">
    <source>
        <dbReference type="EMBL" id="EEB13679.1"/>
    </source>
</evidence>
<reference evidence="2" key="1">
    <citation type="submission" date="2007-04" db="EMBL/GenBank/DDBJ databases">
        <title>Annotation of Pediculus humanus corporis strain USDA.</title>
        <authorList>
            <person name="Kirkness E."/>
            <person name="Hannick L."/>
            <person name="Hass B."/>
            <person name="Bruggner R."/>
            <person name="Lawson D."/>
            <person name="Bidwell S."/>
            <person name="Joardar V."/>
            <person name="Caler E."/>
            <person name="Walenz B."/>
            <person name="Inman J."/>
            <person name="Schobel S."/>
            <person name="Galinsky K."/>
            <person name="Amedeo P."/>
            <person name="Strausberg R."/>
        </authorList>
    </citation>
    <scope>NUCLEOTIDE SEQUENCE</scope>
    <source>
        <strain evidence="2">USDA</strain>
    </source>
</reference>
<evidence type="ECO:0000313" key="4">
    <source>
        <dbReference type="Proteomes" id="UP000009046"/>
    </source>
</evidence>
<dbReference type="VEuPathDB" id="VectorBase:PHUM252400"/>
<protein>
    <submittedName>
        <fullName evidence="2 3">Uncharacterized protein</fullName>
    </submittedName>
</protein>
<sequence>MKEDGAVEETSSESSEKEEESEYIYDAVMNKTYLRRRFLGKSCHKLNLNLVI</sequence>
<dbReference type="InParanoid" id="E0VJX3"/>
<dbReference type="RefSeq" id="XP_002426417.1">
    <property type="nucleotide sequence ID" value="XM_002426372.1"/>
</dbReference>
<dbReference type="EnsemblMetazoa" id="PHUM252400-RA">
    <property type="protein sequence ID" value="PHUM252400-PA"/>
    <property type="gene ID" value="PHUM252400"/>
</dbReference>
<evidence type="ECO:0000256" key="1">
    <source>
        <dbReference type="SAM" id="MobiDB-lite"/>
    </source>
</evidence>
<proteinExistence type="predicted"/>
<gene>
    <name evidence="3" type="primary">8235071</name>
    <name evidence="2" type="ORF">Phum_PHUM252400</name>
</gene>
<reference evidence="2" key="2">
    <citation type="submission" date="2007-04" db="EMBL/GenBank/DDBJ databases">
        <title>The genome of the human body louse.</title>
        <authorList>
            <consortium name="The Human Body Louse Genome Consortium"/>
            <person name="Kirkness E."/>
            <person name="Walenz B."/>
            <person name="Hass B."/>
            <person name="Bruggner R."/>
            <person name="Strausberg R."/>
        </authorList>
    </citation>
    <scope>NUCLEOTIDE SEQUENCE</scope>
    <source>
        <strain evidence="2">USDA</strain>
    </source>
</reference>
<evidence type="ECO:0000313" key="3">
    <source>
        <dbReference type="EnsemblMetazoa" id="PHUM252400-PA"/>
    </source>
</evidence>
<dbReference type="GeneID" id="8235071"/>
<dbReference type="CTD" id="8235071"/>
<dbReference type="KEGG" id="phu:Phum_PHUM252400"/>
<name>E0VJX3_PEDHC</name>